<keyword evidence="4" id="KW-0175">Coiled coil</keyword>
<keyword evidence="2" id="KW-0547">Nucleotide-binding</keyword>
<dbReference type="InterPro" id="IPR003439">
    <property type="entry name" value="ABC_transporter-like_ATP-bd"/>
</dbReference>
<dbReference type="PROSITE" id="PS50893">
    <property type="entry name" value="ABC_TRANSPORTER_2"/>
    <property type="match status" value="2"/>
</dbReference>
<feature type="domain" description="ABC transporter" evidence="5">
    <location>
        <begin position="3"/>
        <end position="256"/>
    </location>
</feature>
<evidence type="ECO:0000313" key="6">
    <source>
        <dbReference type="EMBL" id="MBV3383256.1"/>
    </source>
</evidence>
<dbReference type="GO" id="GO:0005524">
    <property type="term" value="F:ATP binding"/>
    <property type="evidence" value="ECO:0007669"/>
    <property type="project" value="UniProtKB-KW"/>
</dbReference>
<feature type="coiled-coil region" evidence="4">
    <location>
        <begin position="548"/>
        <end position="615"/>
    </location>
</feature>
<dbReference type="PANTHER" id="PTHR42855:SF2">
    <property type="entry name" value="DRUG RESISTANCE ABC TRANSPORTER,ATP-BINDING PROTEIN"/>
    <property type="match status" value="1"/>
</dbReference>
<keyword evidence="9" id="KW-1185">Reference proteome</keyword>
<keyword evidence="1" id="KW-0677">Repeat</keyword>
<dbReference type="Pfam" id="PF16326">
    <property type="entry name" value="ABC_tran_CTD"/>
    <property type="match status" value="1"/>
</dbReference>
<evidence type="ECO:0000256" key="3">
    <source>
        <dbReference type="ARBA" id="ARBA00022840"/>
    </source>
</evidence>
<proteinExistence type="predicted"/>
<dbReference type="NCBIfam" id="NF000355">
    <property type="entry name" value="ribo_prot_ABC_F"/>
    <property type="match status" value="1"/>
</dbReference>
<evidence type="ECO:0000256" key="1">
    <source>
        <dbReference type="ARBA" id="ARBA00022737"/>
    </source>
</evidence>
<dbReference type="RefSeq" id="WP_217747993.1">
    <property type="nucleotide sequence ID" value="NZ_JAHOEB010000011.1"/>
</dbReference>
<dbReference type="EMBL" id="JAHOEL010000010">
    <property type="protein sequence ID" value="MBV3392160.1"/>
    <property type="molecule type" value="Genomic_DNA"/>
</dbReference>
<dbReference type="Pfam" id="PF00005">
    <property type="entry name" value="ABC_tran"/>
    <property type="match status" value="2"/>
</dbReference>
<dbReference type="FunFam" id="3.40.50.300:FF:000011">
    <property type="entry name" value="Putative ABC transporter ATP-binding component"/>
    <property type="match status" value="1"/>
</dbReference>
<name>A0AAW4MSG2_9FIRM</name>
<evidence type="ECO:0000313" key="7">
    <source>
        <dbReference type="EMBL" id="MBV3392160.1"/>
    </source>
</evidence>
<dbReference type="CDD" id="cd03221">
    <property type="entry name" value="ABCF_EF-3"/>
    <property type="match status" value="2"/>
</dbReference>
<dbReference type="SMART" id="SM00382">
    <property type="entry name" value="AAA"/>
    <property type="match status" value="2"/>
</dbReference>
<dbReference type="InterPro" id="IPR032524">
    <property type="entry name" value="ABC_tran_C"/>
</dbReference>
<gene>
    <name evidence="6" type="ORF">KSV97_08510</name>
    <name evidence="7" type="ORF">KSW06_02625</name>
</gene>
<dbReference type="PROSITE" id="PS00211">
    <property type="entry name" value="ABC_TRANSPORTER_1"/>
    <property type="match status" value="1"/>
</dbReference>
<feature type="domain" description="ABC transporter" evidence="5">
    <location>
        <begin position="320"/>
        <end position="538"/>
    </location>
</feature>
<organism evidence="6 8">
    <name type="scientific">Catenibacterium mitsuokai</name>
    <dbReference type="NCBI Taxonomy" id="100886"/>
    <lineage>
        <taxon>Bacteria</taxon>
        <taxon>Bacillati</taxon>
        <taxon>Bacillota</taxon>
        <taxon>Erysipelotrichia</taxon>
        <taxon>Erysipelotrichales</taxon>
        <taxon>Coprobacillaceae</taxon>
        <taxon>Catenibacterium</taxon>
    </lineage>
</organism>
<accession>A0AAW4MSG2</accession>
<dbReference type="InterPro" id="IPR017871">
    <property type="entry name" value="ABC_transporter-like_CS"/>
</dbReference>
<dbReference type="InterPro" id="IPR003593">
    <property type="entry name" value="AAA+_ATPase"/>
</dbReference>
<sequence length="618" mass="71322">MILSCSGLSKSYSGKEVLKNITFHIEEHDKLAIIGVNGAGKSTLLRILLNEEAYDDGIMTIAKNIRIGTLNQEHKFDLNKSIYETLEEPFEDLKKIEKRIRELEQEMAVTNDLDTIMNQYDSLLSKFQDEGGYAMESQVKGVLNGLGFDEDMWYKPIGILSGGQKTRIALGQLLLRSPDLLLLDEPTNHLDVNSIEWLENYLKQYNKAVIVVSHDRYFIDQVSTSIMEIENGKSKIYKCNYSKYAEIKKHDRDVELKHYLNNQKDIKRMQESIDRLKSYNREKQVKRAESKEKALERMEKVERPESLPSSIRFAFEPEVESGYDVLKVDDVAMAFDKPLFDSVSFEVKKGERVALLGPNGVGKTTMFHLILKDYLPIHGRIRLGSKVMIGYYDQEQTSLSPEKTIFDEIHDAYPDMNNTEIRNICAAFLFKGEDVFKTIDVLSGGEKGRIVLIKLLLNKANFLILDEPTNHLDIQSKEVLEDALLDFPGTILFISHDRYFINKLATKIVEMNPHGDEIFGGNYSYYLEHRKVEEVVKETAVKVQNNIDKKKKNRLKKIENDISDFEEKISAKEEELHSDEVMNDYQKYNEITAELEDLNNKLEELMTEWEELSEEMNA</sequence>
<dbReference type="Proteomes" id="UP001196408">
    <property type="component" value="Unassembled WGS sequence"/>
</dbReference>
<evidence type="ECO:0000259" key="5">
    <source>
        <dbReference type="PROSITE" id="PS50893"/>
    </source>
</evidence>
<dbReference type="AlphaFoldDB" id="A0AAW4MSG2"/>
<feature type="coiled-coil region" evidence="4">
    <location>
        <begin position="86"/>
        <end position="113"/>
    </location>
</feature>
<protein>
    <submittedName>
        <fullName evidence="6">ABC-F family ATP-binding cassette domain-containing protein</fullName>
    </submittedName>
</protein>
<dbReference type="EMBL" id="JAHOEF010000059">
    <property type="protein sequence ID" value="MBV3383256.1"/>
    <property type="molecule type" value="Genomic_DNA"/>
</dbReference>
<reference evidence="6 9" key="1">
    <citation type="submission" date="2021-06" db="EMBL/GenBank/DDBJ databases">
        <title>Collection of gut derived symbiotic bacterial strains cultured from healthy donors.</title>
        <authorList>
            <person name="Lin H."/>
            <person name="Littmann E."/>
            <person name="Pamer E.G."/>
        </authorList>
    </citation>
    <scope>NUCLEOTIDE SEQUENCE</scope>
    <source>
        <strain evidence="7 9">MSK.21.70</strain>
        <strain evidence="6">MSK.21.82</strain>
    </source>
</reference>
<evidence type="ECO:0000313" key="9">
    <source>
        <dbReference type="Proteomes" id="UP001197492"/>
    </source>
</evidence>
<dbReference type="Proteomes" id="UP001197492">
    <property type="component" value="Unassembled WGS sequence"/>
</dbReference>
<keyword evidence="3 6" id="KW-0067">ATP-binding</keyword>
<dbReference type="InterPro" id="IPR032781">
    <property type="entry name" value="ABC_tran_Xtn"/>
</dbReference>
<evidence type="ECO:0000256" key="4">
    <source>
        <dbReference type="SAM" id="Coils"/>
    </source>
</evidence>
<dbReference type="Pfam" id="PF12848">
    <property type="entry name" value="ABC_tran_Xtn"/>
    <property type="match status" value="1"/>
</dbReference>
<dbReference type="InterPro" id="IPR051309">
    <property type="entry name" value="ABCF_ATPase"/>
</dbReference>
<comment type="caution">
    <text evidence="6">The sequence shown here is derived from an EMBL/GenBank/DDBJ whole genome shotgun (WGS) entry which is preliminary data.</text>
</comment>
<dbReference type="FunFam" id="3.40.50.300:FF:000309">
    <property type="entry name" value="ABC transporter ATP-binding protein"/>
    <property type="match status" value="1"/>
</dbReference>
<evidence type="ECO:0000256" key="2">
    <source>
        <dbReference type="ARBA" id="ARBA00022741"/>
    </source>
</evidence>
<evidence type="ECO:0000313" key="8">
    <source>
        <dbReference type="Proteomes" id="UP001196408"/>
    </source>
</evidence>
<dbReference type="PANTHER" id="PTHR42855">
    <property type="entry name" value="ABC TRANSPORTER ATP-BINDING SUBUNIT"/>
    <property type="match status" value="1"/>
</dbReference>
<dbReference type="GO" id="GO:0003677">
    <property type="term" value="F:DNA binding"/>
    <property type="evidence" value="ECO:0007669"/>
    <property type="project" value="InterPro"/>
</dbReference>
<feature type="coiled-coil region" evidence="4">
    <location>
        <begin position="269"/>
        <end position="301"/>
    </location>
</feature>
<dbReference type="GO" id="GO:0016887">
    <property type="term" value="F:ATP hydrolysis activity"/>
    <property type="evidence" value="ECO:0007669"/>
    <property type="project" value="InterPro"/>
</dbReference>